<comment type="similarity">
    <text evidence="1">Belongs to the bacterial secretin family.</text>
</comment>
<dbReference type="EMBL" id="MFYX01000152">
    <property type="protein sequence ID" value="OGK00202.1"/>
    <property type="molecule type" value="Genomic_DNA"/>
</dbReference>
<dbReference type="GO" id="GO:0009306">
    <property type="term" value="P:protein secretion"/>
    <property type="evidence" value="ECO:0007669"/>
    <property type="project" value="InterPro"/>
</dbReference>
<keyword evidence="2" id="KW-0732">Signal</keyword>
<dbReference type="GO" id="GO:0015627">
    <property type="term" value="C:type II protein secretion system complex"/>
    <property type="evidence" value="ECO:0007669"/>
    <property type="project" value="TreeGrafter"/>
</dbReference>
<dbReference type="PRINTS" id="PR00811">
    <property type="entry name" value="BCTERIALGSPD"/>
</dbReference>
<dbReference type="PANTHER" id="PTHR30332:SF17">
    <property type="entry name" value="TYPE IV PILIATION SYSTEM PROTEIN DR_0774-RELATED"/>
    <property type="match status" value="1"/>
</dbReference>
<dbReference type="InterPro" id="IPR050810">
    <property type="entry name" value="Bact_Secretion_Sys_Channel"/>
</dbReference>
<feature type="domain" description="Type II/III secretion system secretin-like" evidence="3">
    <location>
        <begin position="249"/>
        <end position="406"/>
    </location>
</feature>
<accession>A0A1F7F0S6</accession>
<dbReference type="Proteomes" id="UP000179243">
    <property type="component" value="Unassembled WGS sequence"/>
</dbReference>
<dbReference type="InterPro" id="IPR001775">
    <property type="entry name" value="GspD/PilQ"/>
</dbReference>
<evidence type="ECO:0000259" key="3">
    <source>
        <dbReference type="Pfam" id="PF00263"/>
    </source>
</evidence>
<sequence>MGENTVRYGMRNFLFLLICLCAALWAQQDDVIELYVGQQKSLSVKDALQVSIAGGGRVARATLVNSGNEVIVTGVTPGVVSCTISFRDGRKEAMTLTVIGREAEELFAEVKRICADLQTLSVKRVGNGVELGGTVTSEEEARRAAMVAERFPEVMNFTRDTRSDVLIQIDAEIIEISLADASDLGIDWFGQTTTAASFSGGVNYGNVVNEGASVVVGEKSIPTVLFPKPSYAVGTFARLNPLTAKLHFLITKGKGSVLARPKLVCRSGMKADFLVGGEVPIPYATNEQIEVNWKQFGIKLDVSPVLLRTDGKEIEVRIACEISDLDWANAVDKYPALSRKEVHTQVKMNADEMLALAGLISKKKSRVQKRLPFFGAIPFLGRIFSSTRDEVKDVETVILLTPRIVKAGTGDNISIESPR</sequence>
<dbReference type="PANTHER" id="PTHR30332">
    <property type="entry name" value="PROBABLE GENERAL SECRETION PATHWAY PROTEIN D"/>
    <property type="match status" value="1"/>
</dbReference>
<evidence type="ECO:0000256" key="1">
    <source>
        <dbReference type="RuleBase" id="RU004003"/>
    </source>
</evidence>
<evidence type="ECO:0000256" key="2">
    <source>
        <dbReference type="SAM" id="SignalP"/>
    </source>
</evidence>
<reference evidence="4 5" key="1">
    <citation type="journal article" date="2016" name="Nat. Commun.">
        <title>Thousands of microbial genomes shed light on interconnected biogeochemical processes in an aquifer system.</title>
        <authorList>
            <person name="Anantharaman K."/>
            <person name="Brown C.T."/>
            <person name="Hug L.A."/>
            <person name="Sharon I."/>
            <person name="Castelle C.J."/>
            <person name="Probst A.J."/>
            <person name="Thomas B.C."/>
            <person name="Singh A."/>
            <person name="Wilkins M.J."/>
            <person name="Karaoz U."/>
            <person name="Brodie E.L."/>
            <person name="Williams K.H."/>
            <person name="Hubbard S.S."/>
            <person name="Banfield J.F."/>
        </authorList>
    </citation>
    <scope>NUCLEOTIDE SEQUENCE [LARGE SCALE GENOMIC DNA]</scope>
</reference>
<gene>
    <name evidence="4" type="ORF">A2519_20560</name>
</gene>
<organism evidence="4 5">
    <name type="scientific">Candidatus Raymondbacteria bacterium RIFOXYD12_FULL_49_13</name>
    <dbReference type="NCBI Taxonomy" id="1817890"/>
    <lineage>
        <taxon>Bacteria</taxon>
        <taxon>Raymondiibacteriota</taxon>
    </lineage>
</organism>
<feature type="signal peptide" evidence="2">
    <location>
        <begin position="1"/>
        <end position="26"/>
    </location>
</feature>
<proteinExistence type="inferred from homology"/>
<protein>
    <recommendedName>
        <fullName evidence="3">Type II/III secretion system secretin-like domain-containing protein</fullName>
    </recommendedName>
</protein>
<evidence type="ECO:0000313" key="5">
    <source>
        <dbReference type="Proteomes" id="UP000179243"/>
    </source>
</evidence>
<name>A0A1F7F0S6_UNCRA</name>
<dbReference type="AlphaFoldDB" id="A0A1F7F0S6"/>
<dbReference type="InterPro" id="IPR004846">
    <property type="entry name" value="T2SS/T3SS_dom"/>
</dbReference>
<evidence type="ECO:0000313" key="4">
    <source>
        <dbReference type="EMBL" id="OGK00202.1"/>
    </source>
</evidence>
<dbReference type="Pfam" id="PF00263">
    <property type="entry name" value="Secretin"/>
    <property type="match status" value="1"/>
</dbReference>
<feature type="chain" id="PRO_5009528324" description="Type II/III secretion system secretin-like domain-containing protein" evidence="2">
    <location>
        <begin position="27"/>
        <end position="419"/>
    </location>
</feature>
<comment type="caution">
    <text evidence="4">The sequence shown here is derived from an EMBL/GenBank/DDBJ whole genome shotgun (WGS) entry which is preliminary data.</text>
</comment>